<dbReference type="RefSeq" id="WP_068423066.1">
    <property type="nucleotide sequence ID" value="NZ_LVHI01000007.1"/>
</dbReference>
<evidence type="ECO:0000313" key="3">
    <source>
        <dbReference type="Proteomes" id="UP000077519"/>
    </source>
</evidence>
<reference evidence="2 3" key="1">
    <citation type="submission" date="2016-03" db="EMBL/GenBank/DDBJ databases">
        <title>Genome sequence of Rhodococcus kyotonensis KB10.</title>
        <authorList>
            <person name="Jeong H."/>
            <person name="Hong C.E."/>
            <person name="Jo S.H."/>
            <person name="Park J.M."/>
        </authorList>
    </citation>
    <scope>NUCLEOTIDE SEQUENCE [LARGE SCALE GENOMIC DNA]</scope>
    <source>
        <strain evidence="2 3">KB10</strain>
    </source>
</reference>
<evidence type="ECO:0000256" key="1">
    <source>
        <dbReference type="SAM" id="SignalP"/>
    </source>
</evidence>
<gene>
    <name evidence="2" type="ORF">A3K89_18360</name>
</gene>
<keyword evidence="3" id="KW-1185">Reference proteome</keyword>
<protein>
    <recommendedName>
        <fullName evidence="4">DUF4189 domain-containing protein</fullName>
    </recommendedName>
</protein>
<evidence type="ECO:0000313" key="2">
    <source>
        <dbReference type="EMBL" id="OAK55881.1"/>
    </source>
</evidence>
<comment type="caution">
    <text evidence="2">The sequence shown here is derived from an EMBL/GenBank/DDBJ whole genome shotgun (WGS) entry which is preliminary data.</text>
</comment>
<name>A0A177YKE2_9NOCA</name>
<evidence type="ECO:0008006" key="4">
    <source>
        <dbReference type="Google" id="ProtNLM"/>
    </source>
</evidence>
<feature type="chain" id="PRO_5008079950" description="DUF4189 domain-containing protein" evidence="1">
    <location>
        <begin position="25"/>
        <end position="86"/>
    </location>
</feature>
<feature type="signal peptide" evidence="1">
    <location>
        <begin position="1"/>
        <end position="24"/>
    </location>
</feature>
<dbReference type="Proteomes" id="UP000077519">
    <property type="component" value="Unassembled WGS sequence"/>
</dbReference>
<organism evidence="2 3">
    <name type="scientific">Rhodococcoides kyotonense</name>
    <dbReference type="NCBI Taxonomy" id="398843"/>
    <lineage>
        <taxon>Bacteria</taxon>
        <taxon>Bacillati</taxon>
        <taxon>Actinomycetota</taxon>
        <taxon>Actinomycetes</taxon>
        <taxon>Mycobacteriales</taxon>
        <taxon>Nocardiaceae</taxon>
        <taxon>Rhodococcoides</taxon>
    </lineage>
</organism>
<keyword evidence="1" id="KW-0732">Signal</keyword>
<accession>A0A177YKE2</accession>
<dbReference type="EMBL" id="LVHI01000007">
    <property type="protein sequence ID" value="OAK55881.1"/>
    <property type="molecule type" value="Genomic_DNA"/>
</dbReference>
<sequence length="86" mass="8558">MRSTIAAVAIVASSLAVGSGIAGATEVHSTSTQDGNAVYITTGPSDRCQSFADDANRALSSGDSAGARQIADSAQAQDCTLMLVVP</sequence>
<dbReference type="AlphaFoldDB" id="A0A177YKE2"/>
<proteinExistence type="predicted"/>